<reference evidence="2 6" key="3">
    <citation type="submission" date="2018-10" db="EMBL/GenBank/DDBJ databases">
        <title>Characterization and genome analysis of a novel bacterium Sphingobium yanoikuyae SJTF8 capable of degrading PAHs.</title>
        <authorList>
            <person name="Yin C."/>
            <person name="Xiong W."/>
            <person name="Liang R."/>
        </authorList>
    </citation>
    <scope>NUCLEOTIDE SEQUENCE [LARGE SCALE GENOMIC DNA]</scope>
    <source>
        <strain evidence="2 6">SJTF8</strain>
        <plasmid evidence="2">pF1</plasmid>
        <plasmid evidence="6">pf1</plasmid>
    </source>
</reference>
<reference evidence="3 5" key="1">
    <citation type="submission" date="2016-02" db="EMBL/GenBank/DDBJ databases">
        <authorList>
            <person name="Wen L."/>
            <person name="He K."/>
            <person name="Yang H."/>
        </authorList>
    </citation>
    <scope>NUCLEOTIDE SEQUENCE [LARGE SCALE GENOMIC DNA]</scope>
    <source>
        <strain evidence="3 5">CD09_2</strain>
    </source>
</reference>
<evidence type="ECO:0000313" key="3">
    <source>
        <dbReference type="EMBL" id="OAH40982.1"/>
    </source>
</evidence>
<dbReference type="RefSeq" id="WP_048938948.1">
    <property type="nucleotide sequence ID" value="NZ_DAIPVH010000010.1"/>
</dbReference>
<dbReference type="PATRIC" id="fig|13690.12.peg.4290"/>
<dbReference type="Proteomes" id="UP000077262">
    <property type="component" value="Unassembled WGS sequence"/>
</dbReference>
<dbReference type="EMBL" id="LSTR01000062">
    <property type="protein sequence ID" value="OAH40982.1"/>
    <property type="molecule type" value="Genomic_DNA"/>
</dbReference>
<geneLocation type="plasmid" evidence="6">
    <name>pf1</name>
</geneLocation>
<dbReference type="EMBL" id="CP033227">
    <property type="protein sequence ID" value="AYO75819.1"/>
    <property type="molecule type" value="Genomic_DNA"/>
</dbReference>
<gene>
    <name evidence="3" type="ORF">AX777_22685</name>
    <name evidence="1" type="ORF">BV87_06070</name>
    <name evidence="2" type="ORF">EBF16_02295</name>
</gene>
<dbReference type="AlphaFoldDB" id="A0A0J9CW34"/>
<evidence type="ECO:0000313" key="4">
    <source>
        <dbReference type="Proteomes" id="UP000037029"/>
    </source>
</evidence>
<organism evidence="3 5">
    <name type="scientific">Sphingobium yanoikuyae</name>
    <name type="common">Sphingomonas yanoikuyae</name>
    <dbReference type="NCBI Taxonomy" id="13690"/>
    <lineage>
        <taxon>Bacteria</taxon>
        <taxon>Pseudomonadati</taxon>
        <taxon>Pseudomonadota</taxon>
        <taxon>Alphaproteobacteria</taxon>
        <taxon>Sphingomonadales</taxon>
        <taxon>Sphingomonadaceae</taxon>
        <taxon>Sphingobium</taxon>
    </lineage>
</organism>
<accession>A0A0J9CW34</accession>
<protein>
    <submittedName>
        <fullName evidence="3">Uncharacterized protein</fullName>
    </submittedName>
</protein>
<dbReference type="Proteomes" id="UP000037029">
    <property type="component" value="Chromosome"/>
</dbReference>
<name>A0A0J9CW34_SPHYA</name>
<evidence type="ECO:0000313" key="2">
    <source>
        <dbReference type="EMBL" id="AYO75819.1"/>
    </source>
</evidence>
<evidence type="ECO:0000313" key="6">
    <source>
        <dbReference type="Proteomes" id="UP000280708"/>
    </source>
</evidence>
<reference evidence="1 4" key="2">
    <citation type="submission" date="2017-04" db="EMBL/GenBank/DDBJ databases">
        <title>Characterization, genome and methylation analysis of a phthalic acid esters degrading strain Sphingobium yanoikuyae SHJ.</title>
        <authorList>
            <person name="Feng L."/>
        </authorList>
    </citation>
    <scope>NUCLEOTIDE SEQUENCE [LARGE SCALE GENOMIC DNA]</scope>
    <source>
        <strain evidence="1 4">SHJ</strain>
    </source>
</reference>
<proteinExistence type="predicted"/>
<evidence type="ECO:0000313" key="5">
    <source>
        <dbReference type="Proteomes" id="UP000077262"/>
    </source>
</evidence>
<dbReference type="Proteomes" id="UP000280708">
    <property type="component" value="Plasmid pF1"/>
</dbReference>
<evidence type="ECO:0000313" key="1">
    <source>
        <dbReference type="EMBL" id="ATP17993.1"/>
    </source>
</evidence>
<sequence length="325" mass="34856">MTGAMLLLATSGCSTTRFTQTAGQFGALTRSAAEQQNERLGAVAADEIERYRQSLAETKTELRFRDCARTLADVPPDPESALVKPFPRCRLTERVSQGEFRELAPDVRFENITTLNSALVDYASGLVLLAADASEDQQTFTASVSNLASSIGGLDGAIRKVTGSSEEDSAAKLNAVGTLVAKLGNLYFAARRQSVLKHMIIEADPLVQRSAAILGDADSQLDLYDRLPLYEAVVKAQQNADEVRAGGDVTAIRSAQDKLFTAVERFNAYQIDRSRFAAIGAAHAKLVEAAKAGATIKELHEAIVAIVDLASTIGETKSAFETEKQ</sequence>
<keyword evidence="2" id="KW-0614">Plasmid</keyword>
<dbReference type="EMBL" id="CP020925">
    <property type="protein sequence ID" value="ATP17993.1"/>
    <property type="molecule type" value="Genomic_DNA"/>
</dbReference>
<geneLocation type="plasmid" evidence="2">
    <name>pF1</name>
</geneLocation>